<dbReference type="Gene3D" id="1.10.260.40">
    <property type="entry name" value="lambda repressor-like DNA-binding domains"/>
    <property type="match status" value="1"/>
</dbReference>
<dbReference type="RefSeq" id="WP_158216465.1">
    <property type="nucleotide sequence ID" value="NZ_MWWY01000041.1"/>
</dbReference>
<dbReference type="Gene3D" id="3.40.50.2300">
    <property type="match status" value="2"/>
</dbReference>
<dbReference type="InterPro" id="IPR028082">
    <property type="entry name" value="Peripla_BP_I"/>
</dbReference>
<name>A0A261FW19_9BIFI</name>
<dbReference type="Pfam" id="PF13377">
    <property type="entry name" value="Peripla_BP_3"/>
    <property type="match status" value="1"/>
</dbReference>
<feature type="domain" description="HTH lacI-type" evidence="4">
    <location>
        <begin position="2"/>
        <end position="56"/>
    </location>
</feature>
<evidence type="ECO:0000256" key="1">
    <source>
        <dbReference type="ARBA" id="ARBA00023015"/>
    </source>
</evidence>
<dbReference type="SUPFAM" id="SSF47413">
    <property type="entry name" value="lambda repressor-like DNA-binding domains"/>
    <property type="match status" value="1"/>
</dbReference>
<dbReference type="EMBL" id="MWWY01000041">
    <property type="protein sequence ID" value="OZG62956.1"/>
    <property type="molecule type" value="Genomic_DNA"/>
</dbReference>
<organism evidence="5 6">
    <name type="scientific">Bifidobacterium hapali</name>
    <dbReference type="NCBI Taxonomy" id="1630172"/>
    <lineage>
        <taxon>Bacteria</taxon>
        <taxon>Bacillati</taxon>
        <taxon>Actinomycetota</taxon>
        <taxon>Actinomycetes</taxon>
        <taxon>Bifidobacteriales</taxon>
        <taxon>Bifidobacteriaceae</taxon>
        <taxon>Bifidobacterium</taxon>
    </lineage>
</organism>
<dbReference type="PROSITE" id="PS50932">
    <property type="entry name" value="HTH_LACI_2"/>
    <property type="match status" value="1"/>
</dbReference>
<dbReference type="InterPro" id="IPR046335">
    <property type="entry name" value="LacI/GalR-like_sensor"/>
</dbReference>
<keyword evidence="2" id="KW-0238">DNA-binding</keyword>
<evidence type="ECO:0000313" key="6">
    <source>
        <dbReference type="Proteomes" id="UP000216074"/>
    </source>
</evidence>
<dbReference type="InterPro" id="IPR000843">
    <property type="entry name" value="HTH_LacI"/>
</dbReference>
<dbReference type="CDD" id="cd06267">
    <property type="entry name" value="PBP1_LacI_sugar_binding-like"/>
    <property type="match status" value="1"/>
</dbReference>
<evidence type="ECO:0000256" key="3">
    <source>
        <dbReference type="ARBA" id="ARBA00023163"/>
    </source>
</evidence>
<dbReference type="OrthoDB" id="37081at2"/>
<dbReference type="Pfam" id="PF00356">
    <property type="entry name" value="LacI"/>
    <property type="match status" value="1"/>
</dbReference>
<dbReference type="InterPro" id="IPR010982">
    <property type="entry name" value="Lambda_DNA-bd_dom_sf"/>
</dbReference>
<evidence type="ECO:0000259" key="4">
    <source>
        <dbReference type="PROSITE" id="PS50932"/>
    </source>
</evidence>
<dbReference type="GO" id="GO:0000976">
    <property type="term" value="F:transcription cis-regulatory region binding"/>
    <property type="evidence" value="ECO:0007669"/>
    <property type="project" value="TreeGrafter"/>
</dbReference>
<keyword evidence="1" id="KW-0805">Transcription regulation</keyword>
<sequence>MATLKDVAAKAGVSMSTAGAAMRGEDIVKPATKEKVYAAARELGYSANLSARFLKKGSTGTIAVMVPDIMHPYYTNLVSAVCCAASKHELRTVIQQTGYDSTSETGVLKQINATICDGLILNVNNIDDKHLRTILGNHPTVLLNYFAQPPLFDTVHSPLESSVNTAFGYLCGRGYQHVCVVGGRADVPHDPDTSGRESGIDCAMNALRTNGLGNRQDFVECNWSVAGGLEAARQLCESSDDGTRMINRYDACYCMNDLVAYGLIRGLHDAGVHVPDDIAVFGHDGMFAKDPFVPFTIPTLTTVTTDYDDMATKAVTLLIDQIKHPNRQRAPRVETADCHLIVGESA</sequence>
<proteinExistence type="predicted"/>
<reference evidence="5 6" key="1">
    <citation type="journal article" date="2017" name="BMC Genomics">
        <title>Comparative genomic and phylogenomic analyses of the Bifidobacteriaceae family.</title>
        <authorList>
            <person name="Lugli G.A."/>
            <person name="Milani C."/>
            <person name="Turroni F."/>
            <person name="Duranti S."/>
            <person name="Mancabelli L."/>
            <person name="Mangifesta M."/>
            <person name="Ferrario C."/>
            <person name="Modesto M."/>
            <person name="Mattarelli P."/>
            <person name="Jiri K."/>
            <person name="van Sinderen D."/>
            <person name="Ventura M."/>
        </authorList>
    </citation>
    <scope>NUCLEOTIDE SEQUENCE [LARGE SCALE GENOMIC DNA]</scope>
    <source>
        <strain evidence="5 6">DSM 100202</strain>
    </source>
</reference>
<dbReference type="GO" id="GO:0003700">
    <property type="term" value="F:DNA-binding transcription factor activity"/>
    <property type="evidence" value="ECO:0007669"/>
    <property type="project" value="TreeGrafter"/>
</dbReference>
<evidence type="ECO:0000313" key="5">
    <source>
        <dbReference type="EMBL" id="OZG62956.1"/>
    </source>
</evidence>
<evidence type="ECO:0000256" key="2">
    <source>
        <dbReference type="ARBA" id="ARBA00023125"/>
    </source>
</evidence>
<dbReference type="PROSITE" id="PS00356">
    <property type="entry name" value="HTH_LACI_1"/>
    <property type="match status" value="1"/>
</dbReference>
<protein>
    <submittedName>
        <fullName evidence="5">LacI family transcriptional regulator</fullName>
    </submittedName>
</protein>
<dbReference type="CDD" id="cd01392">
    <property type="entry name" value="HTH_LacI"/>
    <property type="match status" value="1"/>
</dbReference>
<dbReference type="Proteomes" id="UP000216074">
    <property type="component" value="Unassembled WGS sequence"/>
</dbReference>
<dbReference type="SMART" id="SM00354">
    <property type="entry name" value="HTH_LACI"/>
    <property type="match status" value="1"/>
</dbReference>
<comment type="caution">
    <text evidence="5">The sequence shown here is derived from an EMBL/GenBank/DDBJ whole genome shotgun (WGS) entry which is preliminary data.</text>
</comment>
<dbReference type="PANTHER" id="PTHR30146:SF109">
    <property type="entry name" value="HTH-TYPE TRANSCRIPTIONAL REGULATOR GALS"/>
    <property type="match status" value="1"/>
</dbReference>
<dbReference type="PANTHER" id="PTHR30146">
    <property type="entry name" value="LACI-RELATED TRANSCRIPTIONAL REPRESSOR"/>
    <property type="match status" value="1"/>
</dbReference>
<keyword evidence="6" id="KW-1185">Reference proteome</keyword>
<accession>A0A261FW19</accession>
<dbReference type="SUPFAM" id="SSF53822">
    <property type="entry name" value="Periplasmic binding protein-like I"/>
    <property type="match status" value="1"/>
</dbReference>
<gene>
    <name evidence="5" type="ORF">BHAP_1939</name>
</gene>
<dbReference type="AlphaFoldDB" id="A0A261FW19"/>
<keyword evidence="3" id="KW-0804">Transcription</keyword>